<dbReference type="InterPro" id="IPR002146">
    <property type="entry name" value="ATP_synth_b/b'su_bac/chlpt"/>
</dbReference>
<dbReference type="GO" id="GO:0012505">
    <property type="term" value="C:endomembrane system"/>
    <property type="evidence" value="ECO:0007669"/>
    <property type="project" value="UniProtKB-SubCell"/>
</dbReference>
<evidence type="ECO:0000256" key="10">
    <source>
        <dbReference type="ARBA" id="ARBA00025198"/>
    </source>
</evidence>
<dbReference type="HOGENOM" id="CLU_098238_0_0_0"/>
<evidence type="ECO:0000256" key="14">
    <source>
        <dbReference type="RuleBase" id="RU003848"/>
    </source>
</evidence>
<evidence type="ECO:0000256" key="1">
    <source>
        <dbReference type="ARBA" id="ARBA00005513"/>
    </source>
</evidence>
<dbReference type="STRING" id="1198114.AciX9_1151"/>
<protein>
    <recommendedName>
        <fullName evidence="13">ATP synthase subunit b</fullName>
    </recommendedName>
    <alternativeName>
        <fullName evidence="13">ATP synthase F(0) sector subunit b</fullName>
    </alternativeName>
    <alternativeName>
        <fullName evidence="13">ATPase subunit I</fullName>
    </alternativeName>
    <alternativeName>
        <fullName evidence="13">F-type ATPase subunit b</fullName>
        <shortName evidence="13">F-ATPase subunit b</shortName>
    </alternativeName>
</protein>
<dbReference type="GO" id="GO:0046961">
    <property type="term" value="F:proton-transporting ATPase activity, rotational mechanism"/>
    <property type="evidence" value="ECO:0007669"/>
    <property type="project" value="TreeGrafter"/>
</dbReference>
<keyword evidence="19" id="KW-1185">Reference proteome</keyword>
<keyword evidence="3 13" id="KW-0138">CF(0)</keyword>
<evidence type="ECO:0000313" key="18">
    <source>
        <dbReference type="EMBL" id="ADW68214.1"/>
    </source>
</evidence>
<evidence type="ECO:0000256" key="5">
    <source>
        <dbReference type="ARBA" id="ARBA00022781"/>
    </source>
</evidence>
<dbReference type="HAMAP" id="MF_01398">
    <property type="entry name" value="ATP_synth_b_bprime"/>
    <property type="match status" value="1"/>
</dbReference>
<evidence type="ECO:0000256" key="8">
    <source>
        <dbReference type="ARBA" id="ARBA00023136"/>
    </source>
</evidence>
<evidence type="ECO:0000256" key="2">
    <source>
        <dbReference type="ARBA" id="ARBA00022448"/>
    </source>
</evidence>
<evidence type="ECO:0000256" key="6">
    <source>
        <dbReference type="ARBA" id="ARBA00022989"/>
    </source>
</evidence>
<accession>E8X3M3</accession>
<dbReference type="AlphaFoldDB" id="E8X3M3"/>
<evidence type="ECO:0000313" key="19">
    <source>
        <dbReference type="Proteomes" id="UP000000343"/>
    </source>
</evidence>
<comment type="subcellular location">
    <subcellularLocation>
        <location evidence="13">Cell inner membrane</location>
        <topology evidence="13">Single-pass membrane protein</topology>
    </subcellularLocation>
    <subcellularLocation>
        <location evidence="12">Endomembrane system</location>
        <topology evidence="12">Single-pass membrane protein</topology>
    </subcellularLocation>
</comment>
<keyword evidence="13" id="KW-1003">Cell membrane</keyword>
<name>E8X3M3_GRATM</name>
<gene>
    <name evidence="13" type="primary">atpF</name>
    <name evidence="18" type="ordered locus">AciX9_1151</name>
</gene>
<keyword evidence="15" id="KW-0175">Coiled coil</keyword>
<dbReference type="PANTHER" id="PTHR33445:SF2">
    <property type="entry name" value="ATP SYNTHASE SUBUNIT B', CHLOROPLASTIC"/>
    <property type="match status" value="1"/>
</dbReference>
<keyword evidence="8 13" id="KW-0472">Membrane</keyword>
<reference evidence="19" key="1">
    <citation type="submission" date="2011-01" db="EMBL/GenBank/DDBJ databases">
        <title>Complete sequence of chromosome of Acidobacterium sp. MP5ACTX9.</title>
        <authorList>
            <consortium name="US DOE Joint Genome Institute"/>
            <person name="Lucas S."/>
            <person name="Copeland A."/>
            <person name="Lapidus A."/>
            <person name="Cheng J.-F."/>
            <person name="Goodwin L."/>
            <person name="Pitluck S."/>
            <person name="Teshima H."/>
            <person name="Detter J.C."/>
            <person name="Han C."/>
            <person name="Tapia R."/>
            <person name="Land M."/>
            <person name="Hauser L."/>
            <person name="Kyrpides N."/>
            <person name="Ivanova N."/>
            <person name="Ovchinnikova G."/>
            <person name="Pagani I."/>
            <person name="Rawat S.R."/>
            <person name="Mannisto M."/>
            <person name="Haggblom M.M."/>
            <person name="Woyke T."/>
        </authorList>
    </citation>
    <scope>NUCLEOTIDE SEQUENCE [LARGE SCALE GENOMIC DNA]</scope>
    <source>
        <strain evidence="19">MP5ACTX9</strain>
    </source>
</reference>
<feature type="chain" id="PRO_5003230201" description="ATP synthase subunit b" evidence="17">
    <location>
        <begin position="28"/>
        <end position="238"/>
    </location>
</feature>
<evidence type="ECO:0000256" key="17">
    <source>
        <dbReference type="SAM" id="SignalP"/>
    </source>
</evidence>
<dbReference type="Pfam" id="PF00430">
    <property type="entry name" value="ATP-synt_B"/>
    <property type="match status" value="1"/>
</dbReference>
<keyword evidence="5 13" id="KW-0375">Hydrogen ion transport</keyword>
<dbReference type="GO" id="GO:0005886">
    <property type="term" value="C:plasma membrane"/>
    <property type="evidence" value="ECO:0007669"/>
    <property type="project" value="UniProtKB-SubCell"/>
</dbReference>
<dbReference type="RefSeq" id="WP_013579537.1">
    <property type="nucleotide sequence ID" value="NC_015064.1"/>
</dbReference>
<keyword evidence="7 13" id="KW-0406">Ion transport</keyword>
<evidence type="ECO:0000256" key="13">
    <source>
        <dbReference type="HAMAP-Rule" id="MF_01398"/>
    </source>
</evidence>
<organism evidence="19">
    <name type="scientific">Granulicella tundricola (strain ATCC BAA-1859 / DSM 23138 / MP5ACTX9)</name>
    <dbReference type="NCBI Taxonomy" id="1198114"/>
    <lineage>
        <taxon>Bacteria</taxon>
        <taxon>Pseudomonadati</taxon>
        <taxon>Acidobacteriota</taxon>
        <taxon>Terriglobia</taxon>
        <taxon>Terriglobales</taxon>
        <taxon>Acidobacteriaceae</taxon>
        <taxon>Granulicella</taxon>
    </lineage>
</organism>
<evidence type="ECO:0000256" key="16">
    <source>
        <dbReference type="SAM" id="MobiDB-lite"/>
    </source>
</evidence>
<dbReference type="KEGG" id="acm:AciX9_1151"/>
<evidence type="ECO:0000256" key="11">
    <source>
        <dbReference type="ARBA" id="ARBA00025614"/>
    </source>
</evidence>
<dbReference type="GO" id="GO:0045259">
    <property type="term" value="C:proton-transporting ATP synthase complex"/>
    <property type="evidence" value="ECO:0007669"/>
    <property type="project" value="UniProtKB-KW"/>
</dbReference>
<proteinExistence type="inferred from homology"/>
<keyword evidence="13" id="KW-0997">Cell inner membrane</keyword>
<keyword evidence="9 13" id="KW-0066">ATP synthesis</keyword>
<feature type="coiled-coil region" evidence="15">
    <location>
        <begin position="125"/>
        <end position="152"/>
    </location>
</feature>
<evidence type="ECO:0000256" key="4">
    <source>
        <dbReference type="ARBA" id="ARBA00022692"/>
    </source>
</evidence>
<dbReference type="PANTHER" id="PTHR33445">
    <property type="entry name" value="ATP SYNTHASE SUBUNIT B', CHLOROPLASTIC"/>
    <property type="match status" value="1"/>
</dbReference>
<feature type="transmembrane region" description="Helical" evidence="13">
    <location>
        <begin position="79"/>
        <end position="100"/>
    </location>
</feature>
<evidence type="ECO:0000256" key="15">
    <source>
        <dbReference type="SAM" id="Coils"/>
    </source>
</evidence>
<feature type="compositionally biased region" description="Polar residues" evidence="16">
    <location>
        <begin position="37"/>
        <end position="49"/>
    </location>
</feature>
<comment type="subunit">
    <text evidence="13">F-type ATPases have 2 components, F(1) - the catalytic core - and F(0) - the membrane proton channel. F(1) has five subunits: alpha(3), beta(3), gamma(1), delta(1), epsilon(1). F(0) has three main subunits: a(1), b(2) and c(10-14). The alpha and beta chains form an alternating ring which encloses part of the gamma chain. F(1) is attached to F(0) by a central stalk formed by the gamma and epsilon chains, while a peripheral stalk is formed by the delta and b chains.</text>
</comment>
<evidence type="ECO:0000256" key="12">
    <source>
        <dbReference type="ARBA" id="ARBA00037847"/>
    </source>
</evidence>
<dbReference type="PaxDb" id="1198114-AciX9_1151"/>
<dbReference type="CDD" id="cd06503">
    <property type="entry name" value="ATP-synt_Fo_b"/>
    <property type="match status" value="1"/>
</dbReference>
<keyword evidence="2 13" id="KW-0813">Transport</keyword>
<keyword evidence="6 13" id="KW-1133">Transmembrane helix</keyword>
<sequence length="238" mass="25492">MSKMMNRIASIAALAVLTLGLCAPVYAQAMKADDSGRQTTPAANSNEANQGEVDETAEYKQSAVVKKLGGMMGMKPAQAALLFEVINFGILAVLVGGFLLKALPKAFRNRTTLIQKHLVDARTATEEASARMSSIEDRLAQLDGQIATMKTQAETTLAADEQRMKVAVEEETAKILASAEQEIAAATQHARKQLQAHAAELAIEQAARKLTISAETDRLLVQNFARRLAGDDVKGGQN</sequence>
<feature type="signal peptide" evidence="17">
    <location>
        <begin position="1"/>
        <end position="27"/>
    </location>
</feature>
<dbReference type="InterPro" id="IPR050059">
    <property type="entry name" value="ATP_synthase_B_chain"/>
</dbReference>
<comment type="function">
    <text evidence="11">Component of the F(0) channel, it forms part of the peripheral stalk, linking F(1) to F(0). The b'-subunit is a diverged and duplicated form of b found in plants and photosynthetic bacteria.</text>
</comment>
<dbReference type="GO" id="GO:0046933">
    <property type="term" value="F:proton-transporting ATP synthase activity, rotational mechanism"/>
    <property type="evidence" value="ECO:0007669"/>
    <property type="project" value="UniProtKB-UniRule"/>
</dbReference>
<evidence type="ECO:0000256" key="7">
    <source>
        <dbReference type="ARBA" id="ARBA00023065"/>
    </source>
</evidence>
<comment type="similarity">
    <text evidence="1 13 14">Belongs to the ATPase B chain family.</text>
</comment>
<evidence type="ECO:0000256" key="9">
    <source>
        <dbReference type="ARBA" id="ARBA00023310"/>
    </source>
</evidence>
<dbReference type="Proteomes" id="UP000000343">
    <property type="component" value="Chromosome"/>
</dbReference>
<comment type="function">
    <text evidence="10 13">F(1)F(0) ATP synthase produces ATP from ADP in the presence of a proton or sodium gradient. F-type ATPases consist of two structural domains, F(1) containing the extramembraneous catalytic core and F(0) containing the membrane proton channel, linked together by a central stalk and a peripheral stalk. During catalysis, ATP synthesis in the catalytic domain of F(1) is coupled via a rotary mechanism of the central stalk subunits to proton translocation.</text>
</comment>
<dbReference type="eggNOG" id="COG0711">
    <property type="taxonomic scope" value="Bacteria"/>
</dbReference>
<dbReference type="EMBL" id="CP002480">
    <property type="protein sequence ID" value="ADW68214.1"/>
    <property type="molecule type" value="Genomic_DNA"/>
</dbReference>
<keyword evidence="4 13" id="KW-0812">Transmembrane</keyword>
<keyword evidence="17" id="KW-0732">Signal</keyword>
<evidence type="ECO:0000256" key="3">
    <source>
        <dbReference type="ARBA" id="ARBA00022547"/>
    </source>
</evidence>
<feature type="region of interest" description="Disordered" evidence="16">
    <location>
        <begin position="35"/>
        <end position="55"/>
    </location>
</feature>